<accession>A0A1I5XHY9</accession>
<protein>
    <submittedName>
        <fullName evidence="1">Uncharacterized protein</fullName>
    </submittedName>
</protein>
<reference evidence="2" key="1">
    <citation type="submission" date="2016-10" db="EMBL/GenBank/DDBJ databases">
        <authorList>
            <person name="Varghese N."/>
            <person name="Submissions S."/>
        </authorList>
    </citation>
    <scope>NUCLEOTIDE SEQUENCE [LARGE SCALE GENOMIC DNA]</scope>
    <source>
        <strain evidence="2">DSM 17834</strain>
    </source>
</reference>
<proteinExistence type="predicted"/>
<evidence type="ECO:0000313" key="1">
    <source>
        <dbReference type="EMBL" id="SFQ31277.1"/>
    </source>
</evidence>
<keyword evidence="2" id="KW-1185">Reference proteome</keyword>
<dbReference type="STRING" id="289003.SAMN05216190_16011"/>
<dbReference type="AlphaFoldDB" id="A0A1I5XHY9"/>
<name>A0A1I5XHY9_9PSED</name>
<dbReference type="Proteomes" id="UP000198784">
    <property type="component" value="Unassembled WGS sequence"/>
</dbReference>
<dbReference type="RefSeq" id="WP_170862307.1">
    <property type="nucleotide sequence ID" value="NZ_FOWX01000060.1"/>
</dbReference>
<organism evidence="1 2">
    <name type="scientific">Pseudomonas borbori</name>
    <dbReference type="NCBI Taxonomy" id="289003"/>
    <lineage>
        <taxon>Bacteria</taxon>
        <taxon>Pseudomonadati</taxon>
        <taxon>Pseudomonadota</taxon>
        <taxon>Gammaproteobacteria</taxon>
        <taxon>Pseudomonadales</taxon>
        <taxon>Pseudomonadaceae</taxon>
        <taxon>Pseudomonas</taxon>
    </lineage>
</organism>
<evidence type="ECO:0000313" key="2">
    <source>
        <dbReference type="Proteomes" id="UP000198784"/>
    </source>
</evidence>
<dbReference type="EMBL" id="FOWX01000060">
    <property type="protein sequence ID" value="SFQ31277.1"/>
    <property type="molecule type" value="Genomic_DNA"/>
</dbReference>
<sequence>MSATNPVGIKAYSVFLPRLRMARSAIAQAHAWAFPSMRSKGQKALCTWDEDARALAVEASRDCQNDERSGIESLTQASTTAPFTDLQNASTAASAYSAVPSAPTVPAASVPAWSLCSKNSEASQRLPRRVLK</sequence>
<gene>
    <name evidence="1" type="ORF">SAMN05216190_16011</name>
</gene>